<evidence type="ECO:0000313" key="8">
    <source>
        <dbReference type="EMBL" id="GAA2055638.1"/>
    </source>
</evidence>
<proteinExistence type="predicted"/>
<keyword evidence="2" id="KW-0813">Transport</keyword>
<sequence>MLSAFIPIWLLTLLGYLIARFDLVGSQYAETTDVEGILGRFVFRIAMPAALFGMVAKSDLHALANTSIVAFGLSSLTACGLGLVMSTRIFRRGIGDGAVVGMASGYVNSANLGIPVAVQVLGNAGFLSTVILFNTVLVTPVALALMDLGNEAGTGQPNPESAAIAATAWRRRIRGIALLPVRNPIIIASALGALVAGTHWHIPVDVDHAASLLGGAAVPIALVTLGMSLHAGPKRTAIDETSQKFADNGDNQDNQTGHQSRVHGRQEIFEAAISTALKTAFQPALAYVLARYALHLHSYDVLAVTLCAALPTAQNVYIYAREYALDTAFARNAVVVSTLVSMAGLWTVVALLKK</sequence>
<comment type="subcellular location">
    <subcellularLocation>
        <location evidence="1">Membrane</location>
        <topology evidence="1">Multi-pass membrane protein</topology>
    </subcellularLocation>
</comment>
<feature type="transmembrane region" description="Helical" evidence="7">
    <location>
        <begin position="97"/>
        <end position="118"/>
    </location>
</feature>
<dbReference type="EMBL" id="BAAAQN010000062">
    <property type="protein sequence ID" value="GAA2055638.1"/>
    <property type="molecule type" value="Genomic_DNA"/>
</dbReference>
<feature type="transmembrane region" description="Helical" evidence="7">
    <location>
        <begin position="208"/>
        <end position="229"/>
    </location>
</feature>
<evidence type="ECO:0000256" key="3">
    <source>
        <dbReference type="ARBA" id="ARBA00022475"/>
    </source>
</evidence>
<protein>
    <submittedName>
        <fullName evidence="8">AEC family transporter</fullName>
    </submittedName>
</protein>
<dbReference type="Proteomes" id="UP001500751">
    <property type="component" value="Unassembled WGS sequence"/>
</dbReference>
<dbReference type="Pfam" id="PF03547">
    <property type="entry name" value="Mem_trans"/>
    <property type="match status" value="1"/>
</dbReference>
<keyword evidence="4 7" id="KW-0812">Transmembrane</keyword>
<dbReference type="InterPro" id="IPR004776">
    <property type="entry name" value="Mem_transp_PIN-like"/>
</dbReference>
<keyword evidence="6 7" id="KW-0472">Membrane</keyword>
<reference evidence="9" key="1">
    <citation type="journal article" date="2019" name="Int. J. Syst. Evol. Microbiol.">
        <title>The Global Catalogue of Microorganisms (GCM) 10K type strain sequencing project: providing services to taxonomists for standard genome sequencing and annotation.</title>
        <authorList>
            <consortium name="The Broad Institute Genomics Platform"/>
            <consortium name="The Broad Institute Genome Sequencing Center for Infectious Disease"/>
            <person name="Wu L."/>
            <person name="Ma J."/>
        </authorList>
    </citation>
    <scope>NUCLEOTIDE SEQUENCE [LARGE SCALE GENOMIC DNA]</scope>
    <source>
        <strain evidence="9">JCM 16014</strain>
    </source>
</reference>
<gene>
    <name evidence="8" type="ORF">GCM10009839_75460</name>
</gene>
<evidence type="ECO:0000256" key="7">
    <source>
        <dbReference type="SAM" id="Phobius"/>
    </source>
</evidence>
<evidence type="ECO:0000313" key="9">
    <source>
        <dbReference type="Proteomes" id="UP001500751"/>
    </source>
</evidence>
<dbReference type="RefSeq" id="WP_344670508.1">
    <property type="nucleotide sequence ID" value="NZ_BAAAQN010000062.1"/>
</dbReference>
<feature type="transmembrane region" description="Helical" evidence="7">
    <location>
        <begin position="6"/>
        <end position="25"/>
    </location>
</feature>
<keyword evidence="9" id="KW-1185">Reference proteome</keyword>
<dbReference type="PANTHER" id="PTHR36838:SF3">
    <property type="entry name" value="TRANSPORTER AUXIN EFFLUX CARRIER EC FAMILY"/>
    <property type="match status" value="1"/>
</dbReference>
<dbReference type="PANTHER" id="PTHR36838">
    <property type="entry name" value="AUXIN EFFLUX CARRIER FAMILY PROTEIN"/>
    <property type="match status" value="1"/>
</dbReference>
<accession>A0ABP5GS70</accession>
<organism evidence="8 9">
    <name type="scientific">Catenulispora yoronensis</name>
    <dbReference type="NCBI Taxonomy" id="450799"/>
    <lineage>
        <taxon>Bacteria</taxon>
        <taxon>Bacillati</taxon>
        <taxon>Actinomycetota</taxon>
        <taxon>Actinomycetes</taxon>
        <taxon>Catenulisporales</taxon>
        <taxon>Catenulisporaceae</taxon>
        <taxon>Catenulispora</taxon>
    </lineage>
</organism>
<evidence type="ECO:0000256" key="4">
    <source>
        <dbReference type="ARBA" id="ARBA00022692"/>
    </source>
</evidence>
<name>A0ABP5GS70_9ACTN</name>
<evidence type="ECO:0000256" key="1">
    <source>
        <dbReference type="ARBA" id="ARBA00004141"/>
    </source>
</evidence>
<keyword evidence="3" id="KW-1003">Cell membrane</keyword>
<feature type="transmembrane region" description="Helical" evidence="7">
    <location>
        <begin position="332"/>
        <end position="352"/>
    </location>
</feature>
<evidence type="ECO:0000256" key="5">
    <source>
        <dbReference type="ARBA" id="ARBA00022989"/>
    </source>
</evidence>
<feature type="transmembrane region" description="Helical" evidence="7">
    <location>
        <begin position="181"/>
        <end position="202"/>
    </location>
</feature>
<evidence type="ECO:0000256" key="2">
    <source>
        <dbReference type="ARBA" id="ARBA00022448"/>
    </source>
</evidence>
<feature type="transmembrane region" description="Helical" evidence="7">
    <location>
        <begin position="37"/>
        <end position="56"/>
    </location>
</feature>
<feature type="transmembrane region" description="Helical" evidence="7">
    <location>
        <begin position="124"/>
        <end position="146"/>
    </location>
</feature>
<feature type="transmembrane region" description="Helical" evidence="7">
    <location>
        <begin position="62"/>
        <end position="85"/>
    </location>
</feature>
<comment type="caution">
    <text evidence="8">The sequence shown here is derived from an EMBL/GenBank/DDBJ whole genome shotgun (WGS) entry which is preliminary data.</text>
</comment>
<keyword evidence="5 7" id="KW-1133">Transmembrane helix</keyword>
<evidence type="ECO:0000256" key="6">
    <source>
        <dbReference type="ARBA" id="ARBA00023136"/>
    </source>
</evidence>
<feature type="transmembrane region" description="Helical" evidence="7">
    <location>
        <begin position="301"/>
        <end position="320"/>
    </location>
</feature>